<keyword evidence="3" id="KW-1185">Reference proteome</keyword>
<feature type="region of interest" description="Disordered" evidence="1">
    <location>
        <begin position="90"/>
        <end position="124"/>
    </location>
</feature>
<proteinExistence type="predicted"/>
<comment type="caution">
    <text evidence="2">The sequence shown here is derived from an EMBL/GenBank/DDBJ whole genome shotgun (WGS) entry which is preliminary data.</text>
</comment>
<dbReference type="RefSeq" id="WP_106138159.1">
    <property type="nucleotide sequence ID" value="NZ_PVTE01000009.1"/>
</dbReference>
<dbReference type="AlphaFoldDB" id="A0A2T0SYD7"/>
<feature type="compositionally biased region" description="Low complexity" evidence="1">
    <location>
        <begin position="92"/>
        <end position="110"/>
    </location>
</feature>
<gene>
    <name evidence="2" type="ORF">CLV58_109155</name>
</gene>
<dbReference type="Proteomes" id="UP000238375">
    <property type="component" value="Unassembled WGS sequence"/>
</dbReference>
<reference evidence="2 3" key="1">
    <citation type="submission" date="2018-03" db="EMBL/GenBank/DDBJ databases">
        <title>Genomic Encyclopedia of Archaeal and Bacterial Type Strains, Phase II (KMG-II): from individual species to whole genera.</title>
        <authorList>
            <person name="Goeker M."/>
        </authorList>
    </citation>
    <scope>NUCLEOTIDE SEQUENCE [LARGE SCALE GENOMIC DNA]</scope>
    <source>
        <strain evidence="2 3">DSM 28354</strain>
    </source>
</reference>
<name>A0A2T0SYD7_9BACT</name>
<evidence type="ECO:0000313" key="2">
    <source>
        <dbReference type="EMBL" id="PRY38428.1"/>
    </source>
</evidence>
<protein>
    <submittedName>
        <fullName evidence="2">Uncharacterized protein</fullName>
    </submittedName>
</protein>
<evidence type="ECO:0000313" key="3">
    <source>
        <dbReference type="Proteomes" id="UP000238375"/>
    </source>
</evidence>
<organism evidence="2 3">
    <name type="scientific">Spirosoma oryzae</name>
    <dbReference type="NCBI Taxonomy" id="1469603"/>
    <lineage>
        <taxon>Bacteria</taxon>
        <taxon>Pseudomonadati</taxon>
        <taxon>Bacteroidota</taxon>
        <taxon>Cytophagia</taxon>
        <taxon>Cytophagales</taxon>
        <taxon>Cytophagaceae</taxon>
        <taxon>Spirosoma</taxon>
    </lineage>
</organism>
<accession>A0A2T0SYD7</accession>
<dbReference type="EMBL" id="PVTE01000009">
    <property type="protein sequence ID" value="PRY38428.1"/>
    <property type="molecule type" value="Genomic_DNA"/>
</dbReference>
<sequence>MSRYCQNVDAIQATTDNQSELESFLGVNLRLQDNCEHCPTEVYRNFVPKWVAIPINPPISFVEIGGWISRNASGHYQTYTAQAWQDAGFWVSPEETATPTDSSTPPAEEPSSPEPSSPASSTTD</sequence>
<evidence type="ECO:0000256" key="1">
    <source>
        <dbReference type="SAM" id="MobiDB-lite"/>
    </source>
</evidence>